<accession>A0ACD4NNZ3</accession>
<evidence type="ECO:0000313" key="2">
    <source>
        <dbReference type="Proteomes" id="UP001163223"/>
    </source>
</evidence>
<dbReference type="Proteomes" id="UP001163223">
    <property type="component" value="Chromosome"/>
</dbReference>
<reference evidence="1" key="1">
    <citation type="submission" date="2022-11" db="EMBL/GenBank/DDBJ databases">
        <title>beta-Carotene-producing bacterium, Jeongeuplla avenae sp. nov., alleviates the salt stress of Arabidopsis seedlings.</title>
        <authorList>
            <person name="Jiang L."/>
            <person name="Lee J."/>
        </authorList>
    </citation>
    <scope>NUCLEOTIDE SEQUENCE</scope>
    <source>
        <strain evidence="1">DY_R2A_6</strain>
    </source>
</reference>
<dbReference type="EMBL" id="CP113520">
    <property type="protein sequence ID" value="WAJ28340.1"/>
    <property type="molecule type" value="Genomic_DNA"/>
</dbReference>
<organism evidence="1 2">
    <name type="scientific">Antarcticirhabdus aurantiaca</name>
    <dbReference type="NCBI Taxonomy" id="2606717"/>
    <lineage>
        <taxon>Bacteria</taxon>
        <taxon>Pseudomonadati</taxon>
        <taxon>Pseudomonadota</taxon>
        <taxon>Alphaproteobacteria</taxon>
        <taxon>Hyphomicrobiales</taxon>
        <taxon>Aurantimonadaceae</taxon>
        <taxon>Antarcticirhabdus</taxon>
    </lineage>
</organism>
<evidence type="ECO:0000313" key="1">
    <source>
        <dbReference type="EMBL" id="WAJ28340.1"/>
    </source>
</evidence>
<name>A0ACD4NNZ3_9HYPH</name>
<sequence length="176" mass="19325">MDGLAWHAPNEPPIASIGFWSVDVATKRITLDPTMSVYFGVSAEQGALGIEPERVLPRVHPDDRQKAMSVLLDTIETGMPYFLIYRLEHGPRHYTPVRAIGRRFLDDAGAPSHVAGILIEDRGGMPLPWEVEVVEGLMAVLGLSRLGDDPMLTRLIEATLLHAGRSMAKKMGPSTF</sequence>
<gene>
    <name evidence="1" type="ORF">OXU80_26605</name>
</gene>
<protein>
    <submittedName>
        <fullName evidence="1">PAS domain-containing protein</fullName>
    </submittedName>
</protein>
<keyword evidence="2" id="KW-1185">Reference proteome</keyword>
<proteinExistence type="predicted"/>